<dbReference type="Pfam" id="PF03960">
    <property type="entry name" value="ArsC"/>
    <property type="match status" value="1"/>
</dbReference>
<evidence type="ECO:0000313" key="2">
    <source>
        <dbReference type="EMBL" id="RDW23922.1"/>
    </source>
</evidence>
<dbReference type="NCBIfam" id="TIGR00014">
    <property type="entry name" value="arsC"/>
    <property type="match status" value="1"/>
</dbReference>
<evidence type="ECO:0000256" key="1">
    <source>
        <dbReference type="ARBA" id="ARBA00023002"/>
    </source>
</evidence>
<accession>A0A371C1E6</accession>
<sequence>MPLFRSLHTLKRLSTMPTITLIHNPKCSKSRAALELLEQKQISPNVVQYLDTPLSVAEISSIVRKLDMKPVELLRKGEPQFAELNLGAANTPDAEIIDAMAKHPNLIERPILIVDDKAVIGRPTEKLNDLLGKL</sequence>
<dbReference type="Proteomes" id="UP000256601">
    <property type="component" value="Unassembled WGS sequence"/>
</dbReference>
<protein>
    <submittedName>
        <fullName evidence="2">Thioredoxin-like protein</fullName>
    </submittedName>
</protein>
<dbReference type="InterPro" id="IPR006659">
    <property type="entry name" value="Arsenate_reductase"/>
</dbReference>
<dbReference type="EMBL" id="KZ859058">
    <property type="protein sequence ID" value="RDW23922.1"/>
    <property type="molecule type" value="Genomic_DNA"/>
</dbReference>
<dbReference type="PANTHER" id="PTHR30041:SF4">
    <property type="entry name" value="ARSENATE REDUCTASE"/>
    <property type="match status" value="1"/>
</dbReference>
<gene>
    <name evidence="2" type="ORF">B0I71DRAFT_135173</name>
</gene>
<dbReference type="SUPFAM" id="SSF52833">
    <property type="entry name" value="Thioredoxin-like"/>
    <property type="match status" value="1"/>
</dbReference>
<dbReference type="PROSITE" id="PS51353">
    <property type="entry name" value="ARSC"/>
    <property type="match status" value="1"/>
</dbReference>
<dbReference type="OrthoDB" id="59229at2759"/>
<evidence type="ECO:0000313" key="3">
    <source>
        <dbReference type="Proteomes" id="UP000256601"/>
    </source>
</evidence>
<name>A0A371C1E6_YARLL</name>
<keyword evidence="1" id="KW-0560">Oxidoreductase</keyword>
<dbReference type="Gene3D" id="3.40.30.10">
    <property type="entry name" value="Glutaredoxin"/>
    <property type="match status" value="1"/>
</dbReference>
<dbReference type="CDD" id="cd03034">
    <property type="entry name" value="ArsC_ArsC"/>
    <property type="match status" value="1"/>
</dbReference>
<dbReference type="AlphaFoldDB" id="A0A371C1E6"/>
<dbReference type="VEuPathDB" id="FungiDB:YALI1_D21385g"/>
<organism evidence="2 3">
    <name type="scientific">Yarrowia lipolytica</name>
    <name type="common">Candida lipolytica</name>
    <dbReference type="NCBI Taxonomy" id="4952"/>
    <lineage>
        <taxon>Eukaryota</taxon>
        <taxon>Fungi</taxon>
        <taxon>Dikarya</taxon>
        <taxon>Ascomycota</taxon>
        <taxon>Saccharomycotina</taxon>
        <taxon>Dipodascomycetes</taxon>
        <taxon>Dipodascales</taxon>
        <taxon>Dipodascales incertae sedis</taxon>
        <taxon>Yarrowia</taxon>
    </lineage>
</organism>
<proteinExistence type="predicted"/>
<dbReference type="PANTHER" id="PTHR30041">
    <property type="entry name" value="ARSENATE REDUCTASE"/>
    <property type="match status" value="1"/>
</dbReference>
<dbReference type="InterPro" id="IPR006660">
    <property type="entry name" value="Arsenate_reductase-like"/>
</dbReference>
<dbReference type="GO" id="GO:0008794">
    <property type="term" value="F:arsenate reductase (glutaredoxin) activity"/>
    <property type="evidence" value="ECO:0007669"/>
    <property type="project" value="InterPro"/>
</dbReference>
<dbReference type="InterPro" id="IPR036249">
    <property type="entry name" value="Thioredoxin-like_sf"/>
</dbReference>
<dbReference type="VEuPathDB" id="FungiDB:YALI0_D17380g"/>
<reference evidence="2 3" key="1">
    <citation type="submission" date="2018-07" db="EMBL/GenBank/DDBJ databases">
        <title>Draft Genome Assemblies for Five Robust Yarrowia lipolytica Strains Exhibiting High Lipid Production and Pentose Sugar Utilization and Sugar Alcohol Secretion from Undetoxified Lignocellulosic Biomass Hydrolysates.</title>
        <authorList>
            <consortium name="DOE Joint Genome Institute"/>
            <person name="Walker C."/>
            <person name="Ryu S."/>
            <person name="Na H."/>
            <person name="Zane M."/>
            <person name="LaButti K."/>
            <person name="Lipzen A."/>
            <person name="Haridas S."/>
            <person name="Barry K."/>
            <person name="Grigoriev I.V."/>
            <person name="Quarterman J."/>
            <person name="Slininger P."/>
            <person name="Dien B."/>
            <person name="Trinh C.T."/>
        </authorList>
    </citation>
    <scope>NUCLEOTIDE SEQUENCE [LARGE SCALE GENOMIC DNA]</scope>
    <source>
        <strain evidence="2 3">YB392</strain>
    </source>
</reference>